<sequence length="473" mass="48822">MSVLWTRDALQAATGGRFMGRQVDRFRDGGHADITGISIDTRTLRPGDLFIALKGDSSDGHAHIATALEKGAAAVMAHDGGSLRDGRILLVGDTMVGLQDLAVAARARFTGKVAAITGSVGKTTTKDMLRLCLQATGPTHAAEASYNNHWGVPLTLARLPRDAAFCISEIGMNHPGEILPLARMVRPDVAVITTIGSAHLGHMGSLDAIAAEKASLMTALAQGGIAIIPDDAHGPDILADTAQKAGAVLWPVGARPESTVHFTHLHTGADGSDFTVVFTGPKVEETLDVHLGAPGLHLVRNAVAALAACAALGANTQTAAAALAAFQPGRGRGALTRIAGGDVTLLDESYNASAASVRAALDVLRHIPASRRIAVLGDMRELGDFSTTEHGALAEPAAMSADLVFCCGPHMKTLFEALPPERRGVWAPTAAALAPDLCAAIRKGDAIVVKGSLGSRMRDVIDALQALGPMGEG</sequence>
<evidence type="ECO:0000256" key="2">
    <source>
        <dbReference type="ARBA" id="ARBA00022598"/>
    </source>
</evidence>
<dbReference type="GO" id="GO:0009252">
    <property type="term" value="P:peptidoglycan biosynthetic process"/>
    <property type="evidence" value="ECO:0007669"/>
    <property type="project" value="UniProtKB-UniRule"/>
</dbReference>
<evidence type="ECO:0000256" key="3">
    <source>
        <dbReference type="ARBA" id="ARBA00022618"/>
    </source>
</evidence>
<keyword evidence="16" id="KW-1185">Reference proteome</keyword>
<dbReference type="EC" id="6.3.2.10" evidence="10 11"/>
<dbReference type="Pfam" id="PF02875">
    <property type="entry name" value="Mur_ligase_C"/>
    <property type="match status" value="1"/>
</dbReference>
<dbReference type="SUPFAM" id="SSF53623">
    <property type="entry name" value="MurD-like peptide ligases, catalytic domain"/>
    <property type="match status" value="1"/>
</dbReference>
<dbReference type="InterPro" id="IPR005863">
    <property type="entry name" value="UDP-N-AcMur_synth"/>
</dbReference>
<evidence type="ECO:0000256" key="5">
    <source>
        <dbReference type="ARBA" id="ARBA00022840"/>
    </source>
</evidence>
<evidence type="ECO:0000259" key="12">
    <source>
        <dbReference type="Pfam" id="PF01225"/>
    </source>
</evidence>
<dbReference type="RefSeq" id="WP_207847120.1">
    <property type="nucleotide sequence ID" value="NZ_JAFVMH010000010.1"/>
</dbReference>
<keyword evidence="4 10" id="KW-0547">Nucleotide-binding</keyword>
<feature type="domain" description="Mur ligase central" evidence="14">
    <location>
        <begin position="116"/>
        <end position="309"/>
    </location>
</feature>
<evidence type="ECO:0000256" key="11">
    <source>
        <dbReference type="RuleBase" id="RU004136"/>
    </source>
</evidence>
<comment type="function">
    <text evidence="10 11">Involved in cell wall formation. Catalyzes the final step in the synthesis of UDP-N-acetylmuramoyl-pentapeptide, the precursor of murein.</text>
</comment>
<dbReference type="InterPro" id="IPR036565">
    <property type="entry name" value="Mur-like_cat_sf"/>
</dbReference>
<dbReference type="AlphaFoldDB" id="A0A939HQC9"/>
<proteinExistence type="inferred from homology"/>
<comment type="subcellular location">
    <subcellularLocation>
        <location evidence="10 11">Cytoplasm</location>
    </subcellularLocation>
</comment>
<evidence type="ECO:0000256" key="10">
    <source>
        <dbReference type="HAMAP-Rule" id="MF_02019"/>
    </source>
</evidence>
<evidence type="ECO:0000256" key="4">
    <source>
        <dbReference type="ARBA" id="ARBA00022741"/>
    </source>
</evidence>
<dbReference type="InterPro" id="IPR004101">
    <property type="entry name" value="Mur_ligase_C"/>
</dbReference>
<comment type="caution">
    <text evidence="15">The sequence shown here is derived from an EMBL/GenBank/DDBJ whole genome shotgun (WGS) entry which is preliminary data.</text>
</comment>
<evidence type="ECO:0000256" key="1">
    <source>
        <dbReference type="ARBA" id="ARBA00022490"/>
    </source>
</evidence>
<dbReference type="InterPro" id="IPR000713">
    <property type="entry name" value="Mur_ligase_N"/>
</dbReference>
<dbReference type="GO" id="GO:0071555">
    <property type="term" value="P:cell wall organization"/>
    <property type="evidence" value="ECO:0007669"/>
    <property type="project" value="UniProtKB-KW"/>
</dbReference>
<dbReference type="GO" id="GO:0008360">
    <property type="term" value="P:regulation of cell shape"/>
    <property type="evidence" value="ECO:0007669"/>
    <property type="project" value="UniProtKB-KW"/>
</dbReference>
<accession>A0A939HQC9</accession>
<dbReference type="InterPro" id="IPR051046">
    <property type="entry name" value="MurCDEF_CellWall_CoF430Synth"/>
</dbReference>
<dbReference type="SUPFAM" id="SSF53244">
    <property type="entry name" value="MurD-like peptide ligases, peptide-binding domain"/>
    <property type="match status" value="1"/>
</dbReference>
<dbReference type="EMBL" id="JAFVMH010000010">
    <property type="protein sequence ID" value="MBO1326429.1"/>
    <property type="molecule type" value="Genomic_DNA"/>
</dbReference>
<evidence type="ECO:0000313" key="16">
    <source>
        <dbReference type="Proteomes" id="UP000664073"/>
    </source>
</evidence>
<evidence type="ECO:0000259" key="14">
    <source>
        <dbReference type="Pfam" id="PF08245"/>
    </source>
</evidence>
<keyword evidence="5 10" id="KW-0067">ATP-binding</keyword>
<keyword evidence="8 10" id="KW-0131">Cell cycle</keyword>
<evidence type="ECO:0000259" key="13">
    <source>
        <dbReference type="Pfam" id="PF02875"/>
    </source>
</evidence>
<organism evidence="15 16">
    <name type="scientific">Acetobacter garciniae</name>
    <dbReference type="NCBI Taxonomy" id="2817435"/>
    <lineage>
        <taxon>Bacteria</taxon>
        <taxon>Pseudomonadati</taxon>
        <taxon>Pseudomonadota</taxon>
        <taxon>Alphaproteobacteria</taxon>
        <taxon>Acetobacterales</taxon>
        <taxon>Acetobacteraceae</taxon>
        <taxon>Acetobacter</taxon>
    </lineage>
</organism>
<comment type="catalytic activity">
    <reaction evidence="10 11">
        <text>D-alanyl-D-alanine + UDP-N-acetyl-alpha-D-muramoyl-L-alanyl-gamma-D-glutamyl-meso-2,6-diaminopimelate + ATP = UDP-N-acetyl-alpha-D-muramoyl-L-alanyl-gamma-D-glutamyl-meso-2,6-diaminopimeloyl-D-alanyl-D-alanine + ADP + phosphate + H(+)</text>
        <dbReference type="Rhea" id="RHEA:28374"/>
        <dbReference type="ChEBI" id="CHEBI:15378"/>
        <dbReference type="ChEBI" id="CHEBI:30616"/>
        <dbReference type="ChEBI" id="CHEBI:43474"/>
        <dbReference type="ChEBI" id="CHEBI:57822"/>
        <dbReference type="ChEBI" id="CHEBI:61386"/>
        <dbReference type="ChEBI" id="CHEBI:83905"/>
        <dbReference type="ChEBI" id="CHEBI:456216"/>
        <dbReference type="EC" id="6.3.2.10"/>
    </reaction>
</comment>
<keyword evidence="9 10" id="KW-0961">Cell wall biogenesis/degradation</keyword>
<dbReference type="SUPFAM" id="SSF63418">
    <property type="entry name" value="MurE/MurF N-terminal domain"/>
    <property type="match status" value="1"/>
</dbReference>
<evidence type="ECO:0000256" key="7">
    <source>
        <dbReference type="ARBA" id="ARBA00022984"/>
    </source>
</evidence>
<dbReference type="GO" id="GO:0047480">
    <property type="term" value="F:UDP-N-acetylmuramoyl-tripeptide-D-alanyl-D-alanine ligase activity"/>
    <property type="evidence" value="ECO:0007669"/>
    <property type="project" value="UniProtKB-UniRule"/>
</dbReference>
<keyword evidence="2 10" id="KW-0436">Ligase</keyword>
<comment type="pathway">
    <text evidence="10 11">Cell wall biogenesis; peptidoglycan biosynthesis.</text>
</comment>
<dbReference type="Gene3D" id="3.40.1390.10">
    <property type="entry name" value="MurE/MurF, N-terminal domain"/>
    <property type="match status" value="1"/>
</dbReference>
<feature type="domain" description="Mur ligase C-terminal" evidence="13">
    <location>
        <begin position="341"/>
        <end position="452"/>
    </location>
</feature>
<dbReference type="InterPro" id="IPR035911">
    <property type="entry name" value="MurE/MurF_N"/>
</dbReference>
<dbReference type="InterPro" id="IPR036615">
    <property type="entry name" value="Mur_ligase_C_dom_sf"/>
</dbReference>
<keyword evidence="6 10" id="KW-0133">Cell shape</keyword>
<dbReference type="Pfam" id="PF01225">
    <property type="entry name" value="Mur_ligase"/>
    <property type="match status" value="1"/>
</dbReference>
<protein>
    <recommendedName>
        <fullName evidence="10 11">UDP-N-acetylmuramoyl-tripeptide--D-alanyl-D-alanine ligase</fullName>
        <ecNumber evidence="10 11">6.3.2.10</ecNumber>
    </recommendedName>
    <alternativeName>
        <fullName evidence="10">D-alanyl-D-alanine-adding enzyme</fullName>
    </alternativeName>
</protein>
<dbReference type="Gene3D" id="3.40.1190.10">
    <property type="entry name" value="Mur-like, catalytic domain"/>
    <property type="match status" value="1"/>
</dbReference>
<name>A0A939HQC9_9PROT</name>
<dbReference type="NCBIfam" id="TIGR01143">
    <property type="entry name" value="murF"/>
    <property type="match status" value="1"/>
</dbReference>
<evidence type="ECO:0000256" key="8">
    <source>
        <dbReference type="ARBA" id="ARBA00023306"/>
    </source>
</evidence>
<keyword evidence="7 10" id="KW-0573">Peptidoglycan synthesis</keyword>
<keyword evidence="3 10" id="KW-0132">Cell division</keyword>
<reference evidence="15" key="1">
    <citation type="submission" date="2021-03" db="EMBL/GenBank/DDBJ databases">
        <title>The complete genome sequence of Acetobacter sp. TBRC 12339.</title>
        <authorList>
            <person name="Charoenyingcharoen P."/>
            <person name="Yukphan P."/>
        </authorList>
    </citation>
    <scope>NUCLEOTIDE SEQUENCE</scope>
    <source>
        <strain evidence="15">TBRC 12339</strain>
    </source>
</reference>
<keyword evidence="1 10" id="KW-0963">Cytoplasm</keyword>
<dbReference type="Proteomes" id="UP000664073">
    <property type="component" value="Unassembled WGS sequence"/>
</dbReference>
<comment type="similarity">
    <text evidence="10">Belongs to the MurCDEF family. MurF subfamily.</text>
</comment>
<dbReference type="GO" id="GO:0005524">
    <property type="term" value="F:ATP binding"/>
    <property type="evidence" value="ECO:0007669"/>
    <property type="project" value="UniProtKB-UniRule"/>
</dbReference>
<dbReference type="GO" id="GO:0051301">
    <property type="term" value="P:cell division"/>
    <property type="evidence" value="ECO:0007669"/>
    <property type="project" value="UniProtKB-KW"/>
</dbReference>
<dbReference type="PANTHER" id="PTHR43024:SF1">
    <property type="entry name" value="UDP-N-ACETYLMURAMOYL-TRIPEPTIDE--D-ALANYL-D-ALANINE LIGASE"/>
    <property type="match status" value="1"/>
</dbReference>
<dbReference type="Pfam" id="PF08245">
    <property type="entry name" value="Mur_ligase_M"/>
    <property type="match status" value="1"/>
</dbReference>
<evidence type="ECO:0000256" key="6">
    <source>
        <dbReference type="ARBA" id="ARBA00022960"/>
    </source>
</evidence>
<evidence type="ECO:0000256" key="9">
    <source>
        <dbReference type="ARBA" id="ARBA00023316"/>
    </source>
</evidence>
<dbReference type="InterPro" id="IPR013221">
    <property type="entry name" value="Mur_ligase_cen"/>
</dbReference>
<evidence type="ECO:0000313" key="15">
    <source>
        <dbReference type="EMBL" id="MBO1326429.1"/>
    </source>
</evidence>
<feature type="binding site" evidence="10">
    <location>
        <begin position="118"/>
        <end position="124"/>
    </location>
    <ligand>
        <name>ATP</name>
        <dbReference type="ChEBI" id="CHEBI:30616"/>
    </ligand>
</feature>
<gene>
    <name evidence="10 15" type="primary">murF</name>
    <name evidence="15" type="ORF">J2D77_14850</name>
</gene>
<dbReference type="HAMAP" id="MF_02019">
    <property type="entry name" value="MurF"/>
    <property type="match status" value="1"/>
</dbReference>
<dbReference type="GO" id="GO:0005737">
    <property type="term" value="C:cytoplasm"/>
    <property type="evidence" value="ECO:0007669"/>
    <property type="project" value="UniProtKB-SubCell"/>
</dbReference>
<dbReference type="PANTHER" id="PTHR43024">
    <property type="entry name" value="UDP-N-ACETYLMURAMOYL-TRIPEPTIDE--D-ALANYL-D-ALANINE LIGASE"/>
    <property type="match status" value="1"/>
</dbReference>
<dbReference type="Gene3D" id="3.90.190.20">
    <property type="entry name" value="Mur ligase, C-terminal domain"/>
    <property type="match status" value="1"/>
</dbReference>
<feature type="domain" description="Mur ligase N-terminal catalytic" evidence="12">
    <location>
        <begin position="34"/>
        <end position="83"/>
    </location>
</feature>